<dbReference type="EMBL" id="JAFIRA010000013">
    <property type="protein sequence ID" value="MCJ2542657.1"/>
    <property type="molecule type" value="Genomic_DNA"/>
</dbReference>
<dbReference type="Proteomes" id="UP000830835">
    <property type="component" value="Unassembled WGS sequence"/>
</dbReference>
<dbReference type="SUPFAM" id="SSF49998">
    <property type="entry name" value="Amine oxidase catalytic domain"/>
    <property type="match status" value="1"/>
</dbReference>
<keyword evidence="4 6" id="KW-0560">Oxidoreductase</keyword>
<dbReference type="Pfam" id="PF02727">
    <property type="entry name" value="Cu_amine_oxidN2"/>
    <property type="match status" value="1"/>
</dbReference>
<comment type="similarity">
    <text evidence="1 6">Belongs to the copper/topaquinone oxidase family.</text>
</comment>
<evidence type="ECO:0000313" key="11">
    <source>
        <dbReference type="Proteomes" id="UP000830835"/>
    </source>
</evidence>
<name>A0ABT0CA46_THEVL</name>
<dbReference type="RefSeq" id="WP_244349929.1">
    <property type="nucleotide sequence ID" value="NZ_JAFIRA010000013.1"/>
</dbReference>
<comment type="caution">
    <text evidence="10">The sequence shown here is derived from an EMBL/GenBank/DDBJ whole genome shotgun (WGS) entry which is preliminary data.</text>
</comment>
<dbReference type="Gene3D" id="2.70.98.20">
    <property type="entry name" value="Copper amine oxidase, catalytic domain"/>
    <property type="match status" value="1"/>
</dbReference>
<comment type="cofactor">
    <cofactor evidence="6">
        <name>Cu cation</name>
        <dbReference type="ChEBI" id="CHEBI:23378"/>
    </cofactor>
    <text evidence="6">Contains 1 topaquinone per subunit.</text>
</comment>
<accession>A0ABT0CA46</accession>
<dbReference type="EC" id="1.4.3.-" evidence="6"/>
<dbReference type="InterPro" id="IPR015800">
    <property type="entry name" value="Cu_amine_oxidase_N2"/>
</dbReference>
<evidence type="ECO:0000256" key="3">
    <source>
        <dbReference type="ARBA" id="ARBA00022772"/>
    </source>
</evidence>
<feature type="domain" description="Copper amine oxidase N2-terminal" evidence="8">
    <location>
        <begin position="40"/>
        <end position="123"/>
    </location>
</feature>
<proteinExistence type="inferred from homology"/>
<keyword evidence="5 6" id="KW-0186">Copper</keyword>
<dbReference type="InterPro" id="IPR015798">
    <property type="entry name" value="Cu_amine_oxidase_C"/>
</dbReference>
<keyword evidence="2 6" id="KW-0479">Metal-binding</keyword>
<evidence type="ECO:0000313" key="10">
    <source>
        <dbReference type="EMBL" id="MCJ2542657.1"/>
    </source>
</evidence>
<evidence type="ECO:0000256" key="5">
    <source>
        <dbReference type="ARBA" id="ARBA00023008"/>
    </source>
</evidence>
<protein>
    <recommendedName>
        <fullName evidence="6">Amine oxidase</fullName>
        <ecNumber evidence="6">1.4.3.-</ecNumber>
    </recommendedName>
</protein>
<organism evidence="10 11">
    <name type="scientific">Thermostichus vulcanus str. 'Rupite'</name>
    <dbReference type="NCBI Taxonomy" id="2813851"/>
    <lineage>
        <taxon>Bacteria</taxon>
        <taxon>Bacillati</taxon>
        <taxon>Cyanobacteriota</taxon>
        <taxon>Cyanophyceae</taxon>
        <taxon>Thermostichales</taxon>
        <taxon>Thermostichaceae</taxon>
        <taxon>Thermostichus</taxon>
    </lineage>
</organism>
<gene>
    <name evidence="10" type="ORF">JX360_07010</name>
</gene>
<sequence length="665" mass="74347">MLWIGQWPRWLKALSITLAFGLGLVVLTITSSLGSPKISHPLDPLTAEEIETTASVIRAAERLAEDAIFVIIDLQEPDKTEVLSFQPGDPFRREAFAIVYEPKANRTYEAVVDLMEDKLLSWTEVPDVQPAMVASEFGLAAEVVKADPGWQEAMRKRGITDFDRVAVDCWAPGNLTEEEEASGDRFCRGISYYKGDNWNYYGAPIEGVLATVNLNSGKVSRLIDDDTIVAFSKESFDYDLASLGTVRPAPKPLKLTHPNGASYDINGNEITWQGWKFRYLMHPREGLVLYTVRYQEGDEERPVFYRVSLSEMVVPYGDPEETWYFRNAFDVGEYNFGLLANTMELGKEVPENGLLLDAVFADNDGESYVMPGVIGLYERDNGMLWKHYDYNSERNDVRRSRELVMTMTAAIGNYDYGISWVFHQDGTFEVQADLTGIVLAKGTDAVTAADADPFAPLMAPHVGGTNHQHYFSFRLDMDVDGTDNGIMEMNLKPLPKGPDNPAGNAFIMEDTHLMTEKEAVRDMNMASSRKWVIVSTSKENAIGAHTAYALMPGPNAVFLPVEGANVRDRAGFATHHFWATHYKPGELYAAGLYPNHSKPGEGLPEWISDDQPLEGEDLVVWYSLGVSHVPRPEDWPVMPVHRTGFKLMPWGFFDRNPAIDLAEPA</sequence>
<dbReference type="InterPro" id="IPR036460">
    <property type="entry name" value="Cu_amine_oxidase_C_sf"/>
</dbReference>
<evidence type="ECO:0000259" key="8">
    <source>
        <dbReference type="Pfam" id="PF02727"/>
    </source>
</evidence>
<comment type="PTM">
    <text evidence="6">Topaquinone (TPQ) is generated by copper-dependent autoxidation of a specific tyrosyl residue.</text>
</comment>
<evidence type="ECO:0000256" key="2">
    <source>
        <dbReference type="ARBA" id="ARBA00022723"/>
    </source>
</evidence>
<evidence type="ECO:0000259" key="9">
    <source>
        <dbReference type="Pfam" id="PF02728"/>
    </source>
</evidence>
<evidence type="ECO:0000256" key="1">
    <source>
        <dbReference type="ARBA" id="ARBA00007983"/>
    </source>
</evidence>
<dbReference type="InterPro" id="IPR000269">
    <property type="entry name" value="Cu_amine_oxidase"/>
</dbReference>
<keyword evidence="11" id="KW-1185">Reference proteome</keyword>
<reference evidence="10" key="1">
    <citation type="submission" date="2021-02" db="EMBL/GenBank/DDBJ databases">
        <title>The CRISPR/cas machinery reduction and long-range gene transfer in the hot spring cyanobacterium Synechococcus.</title>
        <authorList>
            <person name="Dvorak P."/>
            <person name="Jahodarova E."/>
            <person name="Hasler P."/>
            <person name="Poulickova A."/>
        </authorList>
    </citation>
    <scope>NUCLEOTIDE SEQUENCE</scope>
    <source>
        <strain evidence="10">Rupite</strain>
    </source>
</reference>
<dbReference type="NCBIfam" id="NF008559">
    <property type="entry name" value="PRK11504.1"/>
    <property type="match status" value="1"/>
</dbReference>
<dbReference type="SUPFAM" id="SSF54416">
    <property type="entry name" value="Amine oxidase N-terminal region"/>
    <property type="match status" value="2"/>
</dbReference>
<evidence type="ECO:0000256" key="6">
    <source>
        <dbReference type="RuleBase" id="RU000672"/>
    </source>
</evidence>
<dbReference type="Pfam" id="PF02728">
    <property type="entry name" value="Cu_amine_oxidN3"/>
    <property type="match status" value="1"/>
</dbReference>
<evidence type="ECO:0000256" key="4">
    <source>
        <dbReference type="ARBA" id="ARBA00023002"/>
    </source>
</evidence>
<dbReference type="Pfam" id="PF01179">
    <property type="entry name" value="Cu_amine_oxid"/>
    <property type="match status" value="1"/>
</dbReference>
<feature type="domain" description="Copper amine oxidase N3-terminal" evidence="9">
    <location>
        <begin position="130"/>
        <end position="221"/>
    </location>
</feature>
<dbReference type="PANTHER" id="PTHR10638">
    <property type="entry name" value="COPPER AMINE OXIDASE"/>
    <property type="match status" value="1"/>
</dbReference>
<dbReference type="InterPro" id="IPR015802">
    <property type="entry name" value="Cu_amine_oxidase_N3"/>
</dbReference>
<evidence type="ECO:0000259" key="7">
    <source>
        <dbReference type="Pfam" id="PF01179"/>
    </source>
</evidence>
<feature type="domain" description="Copper amine oxidase catalytic" evidence="7">
    <location>
        <begin position="254"/>
        <end position="659"/>
    </location>
</feature>
<dbReference type="InterPro" id="IPR016182">
    <property type="entry name" value="Cu_amine_oxidase_N-reg"/>
</dbReference>
<keyword evidence="3 6" id="KW-0801">TPQ</keyword>
<dbReference type="Gene3D" id="3.10.450.40">
    <property type="match status" value="2"/>
</dbReference>
<dbReference type="PANTHER" id="PTHR10638:SF41">
    <property type="entry name" value="AMINE OXIDASE"/>
    <property type="match status" value="1"/>
</dbReference>